<name>A0A0V0QLH7_PSEPJ</name>
<dbReference type="InterPro" id="IPR032675">
    <property type="entry name" value="LRR_dom_sf"/>
</dbReference>
<dbReference type="AlphaFoldDB" id="A0A0V0QLH7"/>
<sequence length="124" mass="14347">MLQNYLLFYYRAIYFFPSINCNIKYEGALILSDLINQLVNLEKLDLNLIGCGIGDEGNICISQAIEQKQQLVCIHLSLEFSQNDNLKQKIYNKLSRLTKSIGNTRLNQVNINKYVNQLYLIIIL</sequence>
<dbReference type="Proteomes" id="UP000054937">
    <property type="component" value="Unassembled WGS sequence"/>
</dbReference>
<evidence type="ECO:0000313" key="2">
    <source>
        <dbReference type="Proteomes" id="UP000054937"/>
    </source>
</evidence>
<reference evidence="1 2" key="1">
    <citation type="journal article" date="2015" name="Sci. Rep.">
        <title>Genome of the facultative scuticociliatosis pathogen Pseudocohnilembus persalinus provides insight into its virulence through horizontal gene transfer.</title>
        <authorList>
            <person name="Xiong J."/>
            <person name="Wang G."/>
            <person name="Cheng J."/>
            <person name="Tian M."/>
            <person name="Pan X."/>
            <person name="Warren A."/>
            <person name="Jiang C."/>
            <person name="Yuan D."/>
            <person name="Miao W."/>
        </authorList>
    </citation>
    <scope>NUCLEOTIDE SEQUENCE [LARGE SCALE GENOMIC DNA]</scope>
    <source>
        <strain evidence="1">36N120E</strain>
    </source>
</reference>
<comment type="caution">
    <text evidence="1">The sequence shown here is derived from an EMBL/GenBank/DDBJ whole genome shotgun (WGS) entry which is preliminary data.</text>
</comment>
<accession>A0A0V0QLH7</accession>
<proteinExistence type="predicted"/>
<dbReference type="SUPFAM" id="SSF52047">
    <property type="entry name" value="RNI-like"/>
    <property type="match status" value="1"/>
</dbReference>
<dbReference type="EMBL" id="LDAU01000144">
    <property type="protein sequence ID" value="KRX03102.1"/>
    <property type="molecule type" value="Genomic_DNA"/>
</dbReference>
<evidence type="ECO:0000313" key="1">
    <source>
        <dbReference type="EMBL" id="KRX03102.1"/>
    </source>
</evidence>
<dbReference type="Gene3D" id="3.80.10.10">
    <property type="entry name" value="Ribonuclease Inhibitor"/>
    <property type="match status" value="1"/>
</dbReference>
<organism evidence="1 2">
    <name type="scientific">Pseudocohnilembus persalinus</name>
    <name type="common">Ciliate</name>
    <dbReference type="NCBI Taxonomy" id="266149"/>
    <lineage>
        <taxon>Eukaryota</taxon>
        <taxon>Sar</taxon>
        <taxon>Alveolata</taxon>
        <taxon>Ciliophora</taxon>
        <taxon>Intramacronucleata</taxon>
        <taxon>Oligohymenophorea</taxon>
        <taxon>Scuticociliatia</taxon>
        <taxon>Philasterida</taxon>
        <taxon>Pseudocohnilembidae</taxon>
        <taxon>Pseudocohnilembus</taxon>
    </lineage>
</organism>
<gene>
    <name evidence="1" type="ORF">PPERSA_10183</name>
</gene>
<keyword evidence="2" id="KW-1185">Reference proteome</keyword>
<protein>
    <submittedName>
        <fullName evidence="1">Uncharacterized protein</fullName>
    </submittedName>
</protein>
<dbReference type="InParanoid" id="A0A0V0QLH7"/>